<reference evidence="2" key="1">
    <citation type="submission" date="2020-05" db="EMBL/GenBank/DDBJ databases">
        <title>WGS assembly of Panicum virgatum.</title>
        <authorList>
            <person name="Lovell J.T."/>
            <person name="Jenkins J."/>
            <person name="Shu S."/>
            <person name="Juenger T.E."/>
            <person name="Schmutz J."/>
        </authorList>
    </citation>
    <scope>NUCLEOTIDE SEQUENCE</scope>
    <source>
        <strain evidence="2">AP13</strain>
    </source>
</reference>
<dbReference type="Proteomes" id="UP000823388">
    <property type="component" value="Chromosome 3N"/>
</dbReference>
<keyword evidence="1" id="KW-0812">Transmembrane</keyword>
<sequence length="100" mass="11267">MILKQARKTVCTICCGYWLSVITLQTTFPDPLNITHMTKTSKFVETNIKIVLQLFLYFSIIYLGTFIIFFTTGSCQYLVRQLLAGQSGECADAIDLTLVS</sequence>
<dbReference type="AlphaFoldDB" id="A0A8T0UK77"/>
<dbReference type="EMBL" id="CM029042">
    <property type="protein sequence ID" value="KAG2621234.1"/>
    <property type="molecule type" value="Genomic_DNA"/>
</dbReference>
<organism evidence="2 3">
    <name type="scientific">Panicum virgatum</name>
    <name type="common">Blackwell switchgrass</name>
    <dbReference type="NCBI Taxonomy" id="38727"/>
    <lineage>
        <taxon>Eukaryota</taxon>
        <taxon>Viridiplantae</taxon>
        <taxon>Streptophyta</taxon>
        <taxon>Embryophyta</taxon>
        <taxon>Tracheophyta</taxon>
        <taxon>Spermatophyta</taxon>
        <taxon>Magnoliopsida</taxon>
        <taxon>Liliopsida</taxon>
        <taxon>Poales</taxon>
        <taxon>Poaceae</taxon>
        <taxon>PACMAD clade</taxon>
        <taxon>Panicoideae</taxon>
        <taxon>Panicodae</taxon>
        <taxon>Paniceae</taxon>
        <taxon>Panicinae</taxon>
        <taxon>Panicum</taxon>
        <taxon>Panicum sect. Hiantes</taxon>
    </lineage>
</organism>
<evidence type="ECO:0000313" key="2">
    <source>
        <dbReference type="EMBL" id="KAG2621234.1"/>
    </source>
</evidence>
<gene>
    <name evidence="2" type="ORF">PVAP13_3NG185300</name>
</gene>
<name>A0A8T0UK77_PANVG</name>
<comment type="caution">
    <text evidence="2">The sequence shown here is derived from an EMBL/GenBank/DDBJ whole genome shotgun (WGS) entry which is preliminary data.</text>
</comment>
<accession>A0A8T0UK77</accession>
<keyword evidence="3" id="KW-1185">Reference proteome</keyword>
<keyword evidence="1" id="KW-1133">Transmembrane helix</keyword>
<protein>
    <submittedName>
        <fullName evidence="2">Uncharacterized protein</fullName>
    </submittedName>
</protein>
<proteinExistence type="predicted"/>
<feature type="transmembrane region" description="Helical" evidence="1">
    <location>
        <begin position="48"/>
        <end position="70"/>
    </location>
</feature>
<evidence type="ECO:0000313" key="3">
    <source>
        <dbReference type="Proteomes" id="UP000823388"/>
    </source>
</evidence>
<evidence type="ECO:0000256" key="1">
    <source>
        <dbReference type="SAM" id="Phobius"/>
    </source>
</evidence>
<keyword evidence="1" id="KW-0472">Membrane</keyword>